<dbReference type="Proteomes" id="UP000008851">
    <property type="component" value="Chromosome"/>
</dbReference>
<dbReference type="KEGG" id="xor:XOC_4057"/>
<dbReference type="EMBL" id="CP003057">
    <property type="protein sequence ID" value="AEQ98142.1"/>
    <property type="molecule type" value="Genomic_DNA"/>
</dbReference>
<sequence>MHAALKGFQVMFGEERVPLQALCTCRLHSSFDSPQCRLRQCK</sequence>
<dbReference type="AlphaFoldDB" id="G7TIM9"/>
<protein>
    <submittedName>
        <fullName evidence="1">Uncharacterized protein</fullName>
    </submittedName>
</protein>
<name>G7TIM9_XANOB</name>
<reference evidence="1 2" key="1">
    <citation type="journal article" date="2011" name="J. Bacteriol.">
        <title>Two new complete genome sequences offer insight into host and tissue specificity of plant pathogenic Xanthomonas spp.</title>
        <authorList>
            <person name="Bogdanove A.J."/>
            <person name="Koebnik R."/>
            <person name="Lu H."/>
            <person name="Furutani A."/>
            <person name="Angiuoli S.V."/>
            <person name="Patil P.B."/>
            <person name="Van Sluys M.A."/>
            <person name="Ryan R.P."/>
            <person name="Meyer D.F."/>
            <person name="Han S.W."/>
            <person name="Aparna G."/>
            <person name="Rajaram M."/>
            <person name="Delcher A.L."/>
            <person name="Phillippy A.M."/>
            <person name="Puiu D."/>
            <person name="Schatz M.C."/>
            <person name="Shumway M."/>
            <person name="Sommer D.D."/>
            <person name="Trapnell C."/>
            <person name="Benahmed F."/>
            <person name="Dimitrov G."/>
            <person name="Madupu R."/>
            <person name="Radune D."/>
            <person name="Sullivan S."/>
            <person name="Jha G."/>
            <person name="Ishihara H."/>
            <person name="Lee S.W."/>
            <person name="Pandey A."/>
            <person name="Sharma V."/>
            <person name="Sriariyanun M."/>
            <person name="Szurek B."/>
            <person name="Vera-Cruz C.M."/>
            <person name="Dorman K.S."/>
            <person name="Ronald P.C."/>
            <person name="Verdier V."/>
            <person name="Dow J.M."/>
            <person name="Sonti R.V."/>
            <person name="Tsuge S."/>
            <person name="Brendel V.P."/>
            <person name="Rabinowicz P.D."/>
            <person name="Leach J.E."/>
            <person name="White F.F."/>
            <person name="Salzberg S.L."/>
        </authorList>
    </citation>
    <scope>NUCLEOTIDE SEQUENCE [LARGE SCALE GENOMIC DNA]</scope>
    <source>
        <strain evidence="1 2">BLS256</strain>
    </source>
</reference>
<gene>
    <name evidence="1" type="ORF">XOC_4057</name>
</gene>
<accession>G7TIM9</accession>
<organism evidence="1 2">
    <name type="scientific">Xanthomonas oryzae pv. oryzicola (strain BLS256)</name>
    <dbReference type="NCBI Taxonomy" id="383407"/>
    <lineage>
        <taxon>Bacteria</taxon>
        <taxon>Pseudomonadati</taxon>
        <taxon>Pseudomonadota</taxon>
        <taxon>Gammaproteobacteria</taxon>
        <taxon>Lysobacterales</taxon>
        <taxon>Lysobacteraceae</taxon>
        <taxon>Xanthomonas</taxon>
    </lineage>
</organism>
<evidence type="ECO:0000313" key="1">
    <source>
        <dbReference type="EMBL" id="AEQ98142.1"/>
    </source>
</evidence>
<proteinExistence type="predicted"/>
<evidence type="ECO:0000313" key="2">
    <source>
        <dbReference type="Proteomes" id="UP000008851"/>
    </source>
</evidence>
<dbReference type="HOGENOM" id="CLU_3259861_0_0_6"/>